<name>A0AAV4X0T2_9ARAC</name>
<evidence type="ECO:0000313" key="1">
    <source>
        <dbReference type="EMBL" id="GIY87770.1"/>
    </source>
</evidence>
<comment type="caution">
    <text evidence="1">The sequence shown here is derived from an EMBL/GenBank/DDBJ whole genome shotgun (WGS) entry which is preliminary data.</text>
</comment>
<gene>
    <name evidence="1" type="ORF">CDAR_382681</name>
</gene>
<dbReference type="AlphaFoldDB" id="A0AAV4X0T2"/>
<reference evidence="1 2" key="1">
    <citation type="submission" date="2021-06" db="EMBL/GenBank/DDBJ databases">
        <title>Caerostris darwini draft genome.</title>
        <authorList>
            <person name="Kono N."/>
            <person name="Arakawa K."/>
        </authorList>
    </citation>
    <scope>NUCLEOTIDE SEQUENCE [LARGE SCALE GENOMIC DNA]</scope>
</reference>
<proteinExistence type="predicted"/>
<dbReference type="Proteomes" id="UP001054837">
    <property type="component" value="Unassembled WGS sequence"/>
</dbReference>
<accession>A0AAV4X0T2</accession>
<evidence type="ECO:0000313" key="2">
    <source>
        <dbReference type="Proteomes" id="UP001054837"/>
    </source>
</evidence>
<keyword evidence="2" id="KW-1185">Reference proteome</keyword>
<protein>
    <submittedName>
        <fullName evidence="1">Uncharacterized protein</fullName>
    </submittedName>
</protein>
<sequence length="149" mass="16109">MIGSMVVLNYVDPFVISWKINAAVMSLTMPNIRKMLSECLEGDITPLTVVANNFPDRSSSVPAIEFLAGLWVMDINPILRPHRRSGLFDGQKALSLSRNLSANISEESERVIRGVRGKDVVERFNVVVGPISSSTGASCEGGTGESRTG</sequence>
<dbReference type="EMBL" id="BPLQ01015381">
    <property type="protein sequence ID" value="GIY87770.1"/>
    <property type="molecule type" value="Genomic_DNA"/>
</dbReference>
<organism evidence="1 2">
    <name type="scientific">Caerostris darwini</name>
    <dbReference type="NCBI Taxonomy" id="1538125"/>
    <lineage>
        <taxon>Eukaryota</taxon>
        <taxon>Metazoa</taxon>
        <taxon>Ecdysozoa</taxon>
        <taxon>Arthropoda</taxon>
        <taxon>Chelicerata</taxon>
        <taxon>Arachnida</taxon>
        <taxon>Araneae</taxon>
        <taxon>Araneomorphae</taxon>
        <taxon>Entelegynae</taxon>
        <taxon>Araneoidea</taxon>
        <taxon>Araneidae</taxon>
        <taxon>Caerostris</taxon>
    </lineage>
</organism>